<organism evidence="2">
    <name type="scientific">Tanacetum cinerariifolium</name>
    <name type="common">Dalmatian daisy</name>
    <name type="synonym">Chrysanthemum cinerariifolium</name>
    <dbReference type="NCBI Taxonomy" id="118510"/>
    <lineage>
        <taxon>Eukaryota</taxon>
        <taxon>Viridiplantae</taxon>
        <taxon>Streptophyta</taxon>
        <taxon>Embryophyta</taxon>
        <taxon>Tracheophyta</taxon>
        <taxon>Spermatophyta</taxon>
        <taxon>Magnoliopsida</taxon>
        <taxon>eudicotyledons</taxon>
        <taxon>Gunneridae</taxon>
        <taxon>Pentapetalae</taxon>
        <taxon>asterids</taxon>
        <taxon>campanulids</taxon>
        <taxon>Asterales</taxon>
        <taxon>Asteraceae</taxon>
        <taxon>Asteroideae</taxon>
        <taxon>Anthemideae</taxon>
        <taxon>Anthemidinae</taxon>
        <taxon>Tanacetum</taxon>
    </lineage>
</organism>
<accession>A0A6L2KW40</accession>
<protein>
    <submittedName>
        <fullName evidence="2">Uncharacterized protein</fullName>
    </submittedName>
</protein>
<proteinExistence type="predicted"/>
<dbReference type="AlphaFoldDB" id="A0A6L2KW40"/>
<sequence>MLGKAKVDVNKLVEGDDSTAIEFGDSLILSQEDADARIDRRSHKERPKAMNVDDHNVVVGEEDSAEEALIRKKMKRSLEFNDITITTPPRSPRINLSSDRMINSRN</sequence>
<reference evidence="2" key="1">
    <citation type="journal article" date="2019" name="Sci. Rep.">
        <title>Draft genome of Tanacetum cinerariifolium, the natural source of mosquito coil.</title>
        <authorList>
            <person name="Yamashiro T."/>
            <person name="Shiraishi A."/>
            <person name="Satake H."/>
            <person name="Nakayama K."/>
        </authorList>
    </citation>
    <scope>NUCLEOTIDE SEQUENCE</scope>
</reference>
<feature type="region of interest" description="Disordered" evidence="1">
    <location>
        <begin position="84"/>
        <end position="106"/>
    </location>
</feature>
<evidence type="ECO:0000256" key="1">
    <source>
        <dbReference type="SAM" id="MobiDB-lite"/>
    </source>
</evidence>
<comment type="caution">
    <text evidence="2">The sequence shown here is derived from an EMBL/GenBank/DDBJ whole genome shotgun (WGS) entry which is preliminary data.</text>
</comment>
<gene>
    <name evidence="2" type="ORF">Tci_025177</name>
</gene>
<name>A0A6L2KW40_TANCI</name>
<evidence type="ECO:0000313" key="2">
    <source>
        <dbReference type="EMBL" id="GEU53199.1"/>
    </source>
</evidence>
<dbReference type="EMBL" id="BKCJ010003136">
    <property type="protein sequence ID" value="GEU53199.1"/>
    <property type="molecule type" value="Genomic_DNA"/>
</dbReference>